<evidence type="ECO:0000313" key="2">
    <source>
        <dbReference type="EMBL" id="BBL06282.1"/>
    </source>
</evidence>
<accession>A0A4Y1WZU4</accession>
<feature type="signal peptide" evidence="1">
    <location>
        <begin position="1"/>
        <end position="20"/>
    </location>
</feature>
<proteinExistence type="predicted"/>
<dbReference type="OrthoDB" id="1097002at2"/>
<organism evidence="2 3">
    <name type="scientific">Alistipes dispar</name>
    <dbReference type="NCBI Taxonomy" id="2585119"/>
    <lineage>
        <taxon>Bacteria</taxon>
        <taxon>Pseudomonadati</taxon>
        <taxon>Bacteroidota</taxon>
        <taxon>Bacteroidia</taxon>
        <taxon>Bacteroidales</taxon>
        <taxon>Rikenellaceae</taxon>
        <taxon>Alistipes</taxon>
    </lineage>
</organism>
<dbReference type="KEGG" id="ada:A5CPEGH6_09200"/>
<feature type="chain" id="PRO_5021269516" evidence="1">
    <location>
        <begin position="21"/>
        <end position="190"/>
    </location>
</feature>
<keyword evidence="3" id="KW-1185">Reference proteome</keyword>
<evidence type="ECO:0000256" key="1">
    <source>
        <dbReference type="SAM" id="SignalP"/>
    </source>
</evidence>
<evidence type="ECO:0000313" key="3">
    <source>
        <dbReference type="Proteomes" id="UP000319374"/>
    </source>
</evidence>
<dbReference type="PROSITE" id="PS51257">
    <property type="entry name" value="PROKAR_LIPOPROTEIN"/>
    <property type="match status" value="1"/>
</dbReference>
<sequence>MNMGKKFVLFLASVCMMGFAACDGDGDADYGFGKIYMPQAMQSGGLNNSYAVPSGDGEYTYNFRVTAGYVKAVLGVTRSGKLSDARGFSVSVYTSEEETAAAVSQFGGEPMPSDFYEPLPRSVTVPSGKSGEVFYLEIPRSGLSDPANAGKKYVLAVGISDPTAYELAETGTVTAVIVDVDALNDAVEAL</sequence>
<name>A0A4Y1WZU4_9BACT</name>
<dbReference type="AlphaFoldDB" id="A0A4Y1WZU4"/>
<gene>
    <name evidence="2" type="ORF">A5CPEGH6_09200</name>
</gene>
<protein>
    <submittedName>
        <fullName evidence="2">Uncharacterized protein</fullName>
    </submittedName>
</protein>
<dbReference type="EMBL" id="AP019736">
    <property type="protein sequence ID" value="BBL06282.1"/>
    <property type="molecule type" value="Genomic_DNA"/>
</dbReference>
<reference evidence="3" key="1">
    <citation type="submission" date="2019-06" db="EMBL/GenBank/DDBJ databases">
        <title>Alistipes onderdonkii subsp. vulgaris subsp. nov., Alistipes dispar sp. nov. and Alistipes communis sp. nov., isolated from human faeces, and creation of Alistipes onderdonkii subsp. onderdonkii subsp. nov.</title>
        <authorList>
            <person name="Sakamoto M."/>
            <person name="Ikeyama N."/>
            <person name="Ogata Y."/>
            <person name="Suda W."/>
            <person name="Iino T."/>
            <person name="Hattori M."/>
            <person name="Ohkuma M."/>
        </authorList>
    </citation>
    <scope>NUCLEOTIDE SEQUENCE [LARGE SCALE GENOMIC DNA]</scope>
    <source>
        <strain evidence="3">5CPEGH6</strain>
    </source>
</reference>
<keyword evidence="1" id="KW-0732">Signal</keyword>
<dbReference type="Proteomes" id="UP000319374">
    <property type="component" value="Chromosome"/>
</dbReference>